<keyword evidence="3 7" id="KW-0479">Metal-binding</keyword>
<keyword evidence="2 7" id="KW-0645">Protease</keyword>
<dbReference type="CDD" id="cd06456">
    <property type="entry name" value="M3A_DCP"/>
    <property type="match status" value="1"/>
</dbReference>
<comment type="caution">
    <text evidence="9">The sequence shown here is derived from an EMBL/GenBank/DDBJ whole genome shotgun (WGS) entry which is preliminary data.</text>
</comment>
<sequence length="688" mass="76510">MTTDNPFYAPSDLPYQLPPFERIEIDHYLPAFERGMAEQRAEVEAIAADPAQPTFDNTLVALERSGRTLQRVSAAFFTVTSADTNPRLQEIEAEVVPRLSAHTDAIMLDPGLYRRIRDLYERRDALGLDAESAWLLERYHVEFVRAGAELSEEQHVRLREINAELAALATDYGNLVRDEMKASAVAVGSEAELDGLPADAIAAAAVAARDRGLDGQFVLNLVLPTGQAPLAALRDRALRERLHTASVTRGSRGDANDTTGLALRIVRLRAERARLLGYEHHAAYNISDNTARSVPAVEEMLAKLVPAAMANAAAEADDLQAAIDAEAGAFTLQPWDWAYYTERIRRERYAIDEAELRPYFELERVLRDGVFYAAGELYGVRFEERPQLRAYHPDARVFEVFDRDGGPLGLYVGDFFTRESKRGGAWANALVAQSGLFGTAPVAVNNLNVNRAPDGEPTLLTLDEVRTLFHEFGHALHTLFSRVYFPKFAGTRVPRDFVEYPSQVNEVWMLWPEVLEHYALHHVTGERLPQDVVDRLQAAEQFNKGFATTEYLAATLLDLAWHTLSVEDAAAVEDVMAFEAEALARAGVATPFVPPRYRTPYFAHIFSGAAYSAGYYSYIWSEVLDADTVDWLTERGGLRRDSGDAFRDGLLAKGGSADAMEVYRTFRGRDPLIEPLLKRRGLTGDVAA</sequence>
<keyword evidence="10" id="KW-1185">Reference proteome</keyword>
<keyword evidence="6 7" id="KW-0482">Metalloprotease</keyword>
<evidence type="ECO:0000256" key="3">
    <source>
        <dbReference type="ARBA" id="ARBA00022723"/>
    </source>
</evidence>
<dbReference type="InterPro" id="IPR024077">
    <property type="entry name" value="Neurolysin/TOP_dom2"/>
</dbReference>
<evidence type="ECO:0000313" key="9">
    <source>
        <dbReference type="EMBL" id="GAA4250706.1"/>
    </source>
</evidence>
<reference evidence="10" key="1">
    <citation type="journal article" date="2019" name="Int. J. Syst. Evol. Microbiol.">
        <title>The Global Catalogue of Microorganisms (GCM) 10K type strain sequencing project: providing services to taxonomists for standard genome sequencing and annotation.</title>
        <authorList>
            <consortium name="The Broad Institute Genomics Platform"/>
            <consortium name="The Broad Institute Genome Sequencing Center for Infectious Disease"/>
            <person name="Wu L."/>
            <person name="Ma J."/>
        </authorList>
    </citation>
    <scope>NUCLEOTIDE SEQUENCE [LARGE SCALE GENOMIC DNA]</scope>
    <source>
        <strain evidence="10">JCM 17441</strain>
    </source>
</reference>
<organism evidence="9 10">
    <name type="scientific">Dactylosporangium darangshiense</name>
    <dbReference type="NCBI Taxonomy" id="579108"/>
    <lineage>
        <taxon>Bacteria</taxon>
        <taxon>Bacillati</taxon>
        <taxon>Actinomycetota</taxon>
        <taxon>Actinomycetes</taxon>
        <taxon>Micromonosporales</taxon>
        <taxon>Micromonosporaceae</taxon>
        <taxon>Dactylosporangium</taxon>
    </lineage>
</organism>
<evidence type="ECO:0000256" key="4">
    <source>
        <dbReference type="ARBA" id="ARBA00022801"/>
    </source>
</evidence>
<comment type="cofactor">
    <cofactor evidence="7">
        <name>Zn(2+)</name>
        <dbReference type="ChEBI" id="CHEBI:29105"/>
    </cofactor>
    <text evidence="7">Binds 1 zinc ion.</text>
</comment>
<proteinExistence type="inferred from homology"/>
<dbReference type="InterPro" id="IPR024079">
    <property type="entry name" value="MetalloPept_cat_dom_sf"/>
</dbReference>
<dbReference type="PANTHER" id="PTHR43660:SF1">
    <property type="entry name" value="DIPEPTIDYL CARBOXYPEPTIDASE"/>
    <property type="match status" value="1"/>
</dbReference>
<dbReference type="Gene3D" id="1.10.1370.40">
    <property type="match status" value="1"/>
</dbReference>
<keyword evidence="5 7" id="KW-0862">Zinc</keyword>
<evidence type="ECO:0000256" key="2">
    <source>
        <dbReference type="ARBA" id="ARBA00022670"/>
    </source>
</evidence>
<dbReference type="Pfam" id="PF01432">
    <property type="entry name" value="Peptidase_M3"/>
    <property type="match status" value="1"/>
</dbReference>
<evidence type="ECO:0000256" key="5">
    <source>
        <dbReference type="ARBA" id="ARBA00022833"/>
    </source>
</evidence>
<evidence type="ECO:0000256" key="7">
    <source>
        <dbReference type="RuleBase" id="RU003435"/>
    </source>
</evidence>
<dbReference type="InterPro" id="IPR045090">
    <property type="entry name" value="Pept_M3A_M3B"/>
</dbReference>
<dbReference type="InterPro" id="IPR001567">
    <property type="entry name" value="Pept_M3A_M3B_dom"/>
</dbReference>
<accession>A0ABP8D9Q1</accession>
<gene>
    <name evidence="9" type="ORF">GCM10022255_040440</name>
</gene>
<dbReference type="Gene3D" id="3.40.390.10">
    <property type="entry name" value="Collagenase (Catalytic Domain)"/>
    <property type="match status" value="1"/>
</dbReference>
<dbReference type="Proteomes" id="UP001500620">
    <property type="component" value="Unassembled WGS sequence"/>
</dbReference>
<keyword evidence="4 7" id="KW-0378">Hydrolase</keyword>
<dbReference type="EMBL" id="BAABAT010000010">
    <property type="protein sequence ID" value="GAA4250706.1"/>
    <property type="molecule type" value="Genomic_DNA"/>
</dbReference>
<dbReference type="Gene3D" id="1.10.1370.10">
    <property type="entry name" value="Neurolysin, domain 3"/>
    <property type="match status" value="1"/>
</dbReference>
<name>A0ABP8D9Q1_9ACTN</name>
<dbReference type="SUPFAM" id="SSF55486">
    <property type="entry name" value="Metalloproteases ('zincins'), catalytic domain"/>
    <property type="match status" value="1"/>
</dbReference>
<evidence type="ECO:0000313" key="10">
    <source>
        <dbReference type="Proteomes" id="UP001500620"/>
    </source>
</evidence>
<protein>
    <submittedName>
        <fullName evidence="9">M3 family metallopeptidase</fullName>
    </submittedName>
</protein>
<dbReference type="PANTHER" id="PTHR43660">
    <property type="entry name" value="DIPEPTIDYL CARBOXYPEPTIDASE"/>
    <property type="match status" value="1"/>
</dbReference>
<comment type="similarity">
    <text evidence="1 7">Belongs to the peptidase M3 family.</text>
</comment>
<evidence type="ECO:0000256" key="6">
    <source>
        <dbReference type="ARBA" id="ARBA00023049"/>
    </source>
</evidence>
<dbReference type="InterPro" id="IPR034005">
    <property type="entry name" value="M3A_DCP"/>
</dbReference>
<feature type="domain" description="Peptidase M3A/M3B catalytic" evidence="8">
    <location>
        <begin position="233"/>
        <end position="681"/>
    </location>
</feature>
<evidence type="ECO:0000256" key="1">
    <source>
        <dbReference type="ARBA" id="ARBA00006040"/>
    </source>
</evidence>
<dbReference type="RefSeq" id="WP_345128649.1">
    <property type="nucleotide sequence ID" value="NZ_BAABAT010000010.1"/>
</dbReference>
<evidence type="ECO:0000259" key="8">
    <source>
        <dbReference type="Pfam" id="PF01432"/>
    </source>
</evidence>